<reference evidence="3 4" key="1">
    <citation type="journal article" date="2016" name="Nat. Commun.">
        <title>Ectomycorrhizal ecology is imprinted in the genome of the dominant symbiotic fungus Cenococcum geophilum.</title>
        <authorList>
            <consortium name="DOE Joint Genome Institute"/>
            <person name="Peter M."/>
            <person name="Kohler A."/>
            <person name="Ohm R.A."/>
            <person name="Kuo A."/>
            <person name="Krutzmann J."/>
            <person name="Morin E."/>
            <person name="Arend M."/>
            <person name="Barry K.W."/>
            <person name="Binder M."/>
            <person name="Choi C."/>
            <person name="Clum A."/>
            <person name="Copeland A."/>
            <person name="Grisel N."/>
            <person name="Haridas S."/>
            <person name="Kipfer T."/>
            <person name="LaButti K."/>
            <person name="Lindquist E."/>
            <person name="Lipzen A."/>
            <person name="Maire R."/>
            <person name="Meier B."/>
            <person name="Mihaltcheva S."/>
            <person name="Molinier V."/>
            <person name="Murat C."/>
            <person name="Poggeler S."/>
            <person name="Quandt C.A."/>
            <person name="Sperisen C."/>
            <person name="Tritt A."/>
            <person name="Tisserant E."/>
            <person name="Crous P.W."/>
            <person name="Henrissat B."/>
            <person name="Nehls U."/>
            <person name="Egli S."/>
            <person name="Spatafora J.W."/>
            <person name="Grigoriev I.V."/>
            <person name="Martin F.M."/>
        </authorList>
    </citation>
    <scope>NUCLEOTIDE SEQUENCE [LARGE SCALE GENOMIC DNA]</scope>
    <source>
        <strain evidence="3 4">CBS 207.34</strain>
    </source>
</reference>
<keyword evidence="2" id="KW-0812">Transmembrane</keyword>
<proteinExistence type="predicted"/>
<feature type="transmembrane region" description="Helical" evidence="2">
    <location>
        <begin position="21"/>
        <end position="44"/>
    </location>
</feature>
<keyword evidence="4" id="KW-1185">Reference proteome</keyword>
<dbReference type="InterPro" id="IPR021514">
    <property type="entry name" value="DUF3176"/>
</dbReference>
<dbReference type="EMBL" id="KV749058">
    <property type="protein sequence ID" value="OCL11352.1"/>
    <property type="molecule type" value="Genomic_DNA"/>
</dbReference>
<keyword evidence="2" id="KW-0472">Membrane</keyword>
<dbReference type="PANTHER" id="PTHR35394:SF5">
    <property type="entry name" value="DUF3176 DOMAIN-CONTAINING PROTEIN"/>
    <property type="match status" value="1"/>
</dbReference>
<feature type="coiled-coil region" evidence="1">
    <location>
        <begin position="543"/>
        <end position="570"/>
    </location>
</feature>
<evidence type="ECO:0000313" key="4">
    <source>
        <dbReference type="Proteomes" id="UP000250140"/>
    </source>
</evidence>
<evidence type="ECO:0000256" key="2">
    <source>
        <dbReference type="SAM" id="Phobius"/>
    </source>
</evidence>
<name>A0A8E2F6A9_9PEZI</name>
<feature type="transmembrane region" description="Helical" evidence="2">
    <location>
        <begin position="64"/>
        <end position="83"/>
    </location>
</feature>
<dbReference type="Pfam" id="PF11374">
    <property type="entry name" value="DUF3176"/>
    <property type="match status" value="1"/>
</dbReference>
<protein>
    <submittedName>
        <fullName evidence="3">Uncharacterized protein</fullName>
    </submittedName>
</protein>
<evidence type="ECO:0000256" key="1">
    <source>
        <dbReference type="SAM" id="Coils"/>
    </source>
</evidence>
<dbReference type="AlphaFoldDB" id="A0A8E2F6A9"/>
<dbReference type="Proteomes" id="UP000250140">
    <property type="component" value="Unassembled WGS sequence"/>
</dbReference>
<sequence length="578" mass="63524">MATLFHRLRFFSSTRGGFFRGWFWEFCGVLLALSALTAIVITLIKFDGAVVPRMPLGFTLNTVVSALATVAKAALLMSVAAALSQFKWIWVQEQGVSRPLRDLQLFDDASRGPWGALMMLFNTRVFHVTSIGALITILALALDPSVQQLISTGQRSVYADSVEASLNRAENFTASSSGILEYPMREAILIGALSSTAIPEHMPSCPTGNCTWPIFDTLALCSKCNTLNPHTEVESRCNSSLAFDDAESNFILDHINATANPSFRSCNYTFPSSPFPEIVAYGVGQNETVPQATVYESYSTVYSTVWFSDGGYHTIVRNNTNFSISNPAFALGAVRIDPMTTLPIEAHECYMSFCVKTFAASTINGVLNTTTVNTVYFDGVPDLNRTGSEYMLSIPPAADGPATNYTVEYFTWEAVGMDLAPYFSGALGASLSSTGIVSGNWESSDVLSALNQTSNITFLMNNVAVAMTNYIRNTNSLFIYGQAGTMETFTHVTWYWLILPVFVILGAFIFLLVAILETSRNEAKLWKSSSLALLFHGLEHTTATSGLNELEEMEQEADNMRVRLRMTEKDRLMLFDEL</sequence>
<dbReference type="OrthoDB" id="5376804at2759"/>
<evidence type="ECO:0000313" key="3">
    <source>
        <dbReference type="EMBL" id="OCL11352.1"/>
    </source>
</evidence>
<accession>A0A8E2F6A9</accession>
<keyword evidence="1" id="KW-0175">Coiled coil</keyword>
<dbReference type="PANTHER" id="PTHR35394">
    <property type="entry name" value="DUF3176 DOMAIN-CONTAINING PROTEIN"/>
    <property type="match status" value="1"/>
</dbReference>
<feature type="transmembrane region" description="Helical" evidence="2">
    <location>
        <begin position="494"/>
        <end position="516"/>
    </location>
</feature>
<gene>
    <name evidence="3" type="ORF">AOQ84DRAFT_386904</name>
</gene>
<keyword evidence="2" id="KW-1133">Transmembrane helix</keyword>
<feature type="transmembrane region" description="Helical" evidence="2">
    <location>
        <begin position="125"/>
        <end position="142"/>
    </location>
</feature>
<organism evidence="3 4">
    <name type="scientific">Glonium stellatum</name>
    <dbReference type="NCBI Taxonomy" id="574774"/>
    <lineage>
        <taxon>Eukaryota</taxon>
        <taxon>Fungi</taxon>
        <taxon>Dikarya</taxon>
        <taxon>Ascomycota</taxon>
        <taxon>Pezizomycotina</taxon>
        <taxon>Dothideomycetes</taxon>
        <taxon>Pleosporomycetidae</taxon>
        <taxon>Gloniales</taxon>
        <taxon>Gloniaceae</taxon>
        <taxon>Glonium</taxon>
    </lineage>
</organism>